<protein>
    <recommendedName>
        <fullName evidence="9">U6 snRNA-associated Sm-like protein LSm8</fullName>
    </recommendedName>
</protein>
<evidence type="ECO:0000256" key="8">
    <source>
        <dbReference type="ARBA" id="ARBA00023274"/>
    </source>
</evidence>
<keyword evidence="6 9" id="KW-0508">mRNA splicing</keyword>
<evidence type="ECO:0000256" key="9">
    <source>
        <dbReference type="RuleBase" id="RU365048"/>
    </source>
</evidence>
<accession>A0ABQ8UC49</accession>
<evidence type="ECO:0000313" key="12">
    <source>
        <dbReference type="Proteomes" id="UP001141327"/>
    </source>
</evidence>
<dbReference type="InterPro" id="IPR034103">
    <property type="entry name" value="Lsm8"/>
</dbReference>
<evidence type="ECO:0000313" key="11">
    <source>
        <dbReference type="EMBL" id="KAJ4456853.1"/>
    </source>
</evidence>
<proteinExistence type="inferred from homology"/>
<keyword evidence="7 9" id="KW-0539">Nucleus</keyword>
<keyword evidence="8 9" id="KW-0687">Ribonucleoprotein</keyword>
<comment type="subcellular location">
    <subcellularLocation>
        <location evidence="1 9">Nucleus</location>
    </subcellularLocation>
</comment>
<dbReference type="InterPro" id="IPR001163">
    <property type="entry name" value="Sm_dom_euk/arc"/>
</dbReference>
<evidence type="ECO:0000256" key="2">
    <source>
        <dbReference type="ARBA" id="ARBA00006850"/>
    </source>
</evidence>
<dbReference type="PROSITE" id="PS52002">
    <property type="entry name" value="SM"/>
    <property type="match status" value="1"/>
</dbReference>
<evidence type="ECO:0000256" key="7">
    <source>
        <dbReference type="ARBA" id="ARBA00023242"/>
    </source>
</evidence>
<evidence type="ECO:0000256" key="5">
    <source>
        <dbReference type="ARBA" id="ARBA00022884"/>
    </source>
</evidence>
<keyword evidence="4 9" id="KW-0747">Spliceosome</keyword>
<organism evidence="11 12">
    <name type="scientific">Paratrimastix pyriformis</name>
    <dbReference type="NCBI Taxonomy" id="342808"/>
    <lineage>
        <taxon>Eukaryota</taxon>
        <taxon>Metamonada</taxon>
        <taxon>Preaxostyla</taxon>
        <taxon>Paratrimastigidae</taxon>
        <taxon>Paratrimastix</taxon>
    </lineage>
</organism>
<keyword evidence="3 9" id="KW-0507">mRNA processing</keyword>
<evidence type="ECO:0000256" key="6">
    <source>
        <dbReference type="ARBA" id="ARBA00023187"/>
    </source>
</evidence>
<comment type="caution">
    <text evidence="11">The sequence shown here is derived from an EMBL/GenBank/DDBJ whole genome shotgun (WGS) entry which is preliminary data.</text>
</comment>
<dbReference type="PANTHER" id="PTHR15588">
    <property type="entry name" value="LSM1"/>
    <property type="match status" value="1"/>
</dbReference>
<dbReference type="CDD" id="cd01727">
    <property type="entry name" value="LSm8"/>
    <property type="match status" value="1"/>
</dbReference>
<evidence type="ECO:0000256" key="3">
    <source>
        <dbReference type="ARBA" id="ARBA00022664"/>
    </source>
</evidence>
<reference evidence="11" key="1">
    <citation type="journal article" date="2022" name="bioRxiv">
        <title>Genomics of Preaxostyla Flagellates Illuminates Evolutionary Transitions and the Path Towards Mitochondrial Loss.</title>
        <authorList>
            <person name="Novak L.V.F."/>
            <person name="Treitli S.C."/>
            <person name="Pyrih J."/>
            <person name="Halakuc P."/>
            <person name="Pipaliya S.V."/>
            <person name="Vacek V."/>
            <person name="Brzon O."/>
            <person name="Soukal P."/>
            <person name="Eme L."/>
            <person name="Dacks J.B."/>
            <person name="Karnkowska A."/>
            <person name="Elias M."/>
            <person name="Hampl V."/>
        </authorList>
    </citation>
    <scope>NUCLEOTIDE SEQUENCE</scope>
    <source>
        <strain evidence="11">RCP-MX</strain>
    </source>
</reference>
<dbReference type="InterPro" id="IPR047575">
    <property type="entry name" value="Sm"/>
</dbReference>
<dbReference type="Proteomes" id="UP001141327">
    <property type="component" value="Unassembled WGS sequence"/>
</dbReference>
<comment type="function">
    <text evidence="9">Plays role in pre-mRNA splicing as component of the U4/U6-U5 tri-snRNP complex that is involved in spliceosome assembly, and as component of the precatalytic spliceosome (spliceosome B complex). The heptameric LSM2-8 complex binds specifically to the 3'-terminal U-tract of U6 snRNA.</text>
</comment>
<keyword evidence="12" id="KW-1185">Reference proteome</keyword>
<keyword evidence="5 9" id="KW-0694">RNA-binding</keyword>
<dbReference type="PANTHER" id="PTHR15588:SF9">
    <property type="entry name" value="U6 SNRNA-ASSOCIATED SM-LIKE PROTEIN LSM8"/>
    <property type="match status" value="1"/>
</dbReference>
<name>A0ABQ8UC49_9EUKA</name>
<dbReference type="Gene3D" id="2.30.30.100">
    <property type="match status" value="1"/>
</dbReference>
<gene>
    <name evidence="9" type="primary">LSM8</name>
    <name evidence="11" type="ORF">PAPYR_7780</name>
</gene>
<comment type="similarity">
    <text evidence="2 9">Belongs to the snRNP Sm proteins family.</text>
</comment>
<evidence type="ECO:0000259" key="10">
    <source>
        <dbReference type="PROSITE" id="PS52002"/>
    </source>
</evidence>
<dbReference type="InterPro" id="IPR044642">
    <property type="entry name" value="PTHR15588"/>
</dbReference>
<feature type="domain" description="Sm" evidence="10">
    <location>
        <begin position="21"/>
        <end position="97"/>
    </location>
</feature>
<dbReference type="Pfam" id="PF01423">
    <property type="entry name" value="LSM"/>
    <property type="match status" value="1"/>
</dbReference>
<evidence type="ECO:0000256" key="1">
    <source>
        <dbReference type="ARBA" id="ARBA00004123"/>
    </source>
</evidence>
<dbReference type="InterPro" id="IPR010920">
    <property type="entry name" value="LSM_dom_sf"/>
</dbReference>
<dbReference type="SMART" id="SM00651">
    <property type="entry name" value="Sm"/>
    <property type="match status" value="1"/>
</dbReference>
<evidence type="ECO:0000256" key="4">
    <source>
        <dbReference type="ARBA" id="ARBA00022728"/>
    </source>
</evidence>
<comment type="subunit">
    <text evidence="9">LSm subunits form a heteromer with a doughnut shape.</text>
</comment>
<dbReference type="SUPFAM" id="SSF50182">
    <property type="entry name" value="Sm-like ribonucleoproteins"/>
    <property type="match status" value="1"/>
</dbReference>
<sequence>MILSKGEYDPGDYQAFSLFFLFLSEMDAFIDQQVQVITNDGRVIVGKLRALDQNINIVLEKSEERGYSTEEGVRQAPLGLFMIRGDNVAVVGQIDQDLDAQLDFTAIRAAPLQQILHQLP</sequence>
<dbReference type="EMBL" id="JAPMOS010000059">
    <property type="protein sequence ID" value="KAJ4456853.1"/>
    <property type="molecule type" value="Genomic_DNA"/>
</dbReference>